<dbReference type="InterPro" id="IPR015813">
    <property type="entry name" value="Pyrv/PenolPyrv_kinase-like_dom"/>
</dbReference>
<evidence type="ECO:0000259" key="4">
    <source>
        <dbReference type="Pfam" id="PF03328"/>
    </source>
</evidence>
<dbReference type="GO" id="GO:0016832">
    <property type="term" value="F:aldehyde-lyase activity"/>
    <property type="evidence" value="ECO:0007669"/>
    <property type="project" value="TreeGrafter"/>
</dbReference>
<evidence type="ECO:0000256" key="2">
    <source>
        <dbReference type="ARBA" id="ARBA00022723"/>
    </source>
</evidence>
<evidence type="ECO:0000313" key="5">
    <source>
        <dbReference type="EMBL" id="AKP52919.1"/>
    </source>
</evidence>
<dbReference type="PANTHER" id="PTHR30502">
    <property type="entry name" value="2-KETO-3-DEOXY-L-RHAMNONATE ALDOLASE"/>
    <property type="match status" value="1"/>
</dbReference>
<keyword evidence="2" id="KW-0479">Metal-binding</keyword>
<dbReference type="KEGG" id="camu:CA2015_3539"/>
<name>A0A0H4PFA5_9BACT</name>
<dbReference type="InterPro" id="IPR050251">
    <property type="entry name" value="HpcH-HpaI_aldolase"/>
</dbReference>
<gene>
    <name evidence="5" type="ORF">CA2015_3539</name>
</gene>
<dbReference type="Proteomes" id="UP000036520">
    <property type="component" value="Chromosome"/>
</dbReference>
<dbReference type="AlphaFoldDB" id="A0A0H4PFA5"/>
<proteinExistence type="inferred from homology"/>
<dbReference type="GO" id="GO:0005737">
    <property type="term" value="C:cytoplasm"/>
    <property type="evidence" value="ECO:0007669"/>
    <property type="project" value="TreeGrafter"/>
</dbReference>
<dbReference type="SUPFAM" id="SSF51621">
    <property type="entry name" value="Phosphoenolpyruvate/pyruvate domain"/>
    <property type="match status" value="1"/>
</dbReference>
<evidence type="ECO:0000256" key="1">
    <source>
        <dbReference type="ARBA" id="ARBA00005568"/>
    </source>
</evidence>
<comment type="similarity">
    <text evidence="1">Belongs to the HpcH/HpaI aldolase family.</text>
</comment>
<dbReference type="InterPro" id="IPR005000">
    <property type="entry name" value="Aldolase/citrate-lyase_domain"/>
</dbReference>
<dbReference type="RefSeq" id="WP_048643088.1">
    <property type="nucleotide sequence ID" value="NZ_CP012040.1"/>
</dbReference>
<evidence type="ECO:0000313" key="6">
    <source>
        <dbReference type="Proteomes" id="UP000036520"/>
    </source>
</evidence>
<dbReference type="STRING" id="320787.CA2015_3539"/>
<dbReference type="InterPro" id="IPR040442">
    <property type="entry name" value="Pyrv_kinase-like_dom_sf"/>
</dbReference>
<accession>A0A0H4PFA5</accession>
<feature type="domain" description="HpcH/HpaI aldolase/citrate lyase" evidence="4">
    <location>
        <begin position="22"/>
        <end position="242"/>
    </location>
</feature>
<evidence type="ECO:0000256" key="3">
    <source>
        <dbReference type="ARBA" id="ARBA00023239"/>
    </source>
</evidence>
<protein>
    <submittedName>
        <fullName evidence="5">Putative aldolase</fullName>
    </submittedName>
</protein>
<reference evidence="5 6" key="1">
    <citation type="submission" date="2015-07" db="EMBL/GenBank/DDBJ databases">
        <authorList>
            <person name="Kim K.M."/>
        </authorList>
    </citation>
    <scope>NUCLEOTIDE SEQUENCE [LARGE SCALE GENOMIC DNA]</scope>
    <source>
        <strain evidence="5 6">KCTC 12363</strain>
    </source>
</reference>
<dbReference type="PANTHER" id="PTHR30502:SF0">
    <property type="entry name" value="PHOSPHOENOLPYRUVATE CARBOXYLASE FAMILY PROTEIN"/>
    <property type="match status" value="1"/>
</dbReference>
<sequence>MNSSKCLAKWEAGQPVLGITLHLTDPSVFELTSLMGMDVIWVDMEHHSHSIETVNGLMRAARVGSSDLMIRPGNGEYNQMARLMEAGANGIMYPRCHTVKEAKLAVKSIKFPPMGERGLDAAGPDAHYGLTPLSEYLVTSNKGTFLVIQIEDQEGLAAAQDIAEVEGVDLLFFGPGDFSLQGGFAGKFNDSRYWDAVEKVADSAKSAGKLWGTPAFSSEHAKKLLDMGAMLITYSSDLSLFRKRLTEIKDEFKHLGINFS</sequence>
<organism evidence="5 6">
    <name type="scientific">Cyclobacterium amurskyense</name>
    <dbReference type="NCBI Taxonomy" id="320787"/>
    <lineage>
        <taxon>Bacteria</taxon>
        <taxon>Pseudomonadati</taxon>
        <taxon>Bacteroidota</taxon>
        <taxon>Cytophagia</taxon>
        <taxon>Cytophagales</taxon>
        <taxon>Cyclobacteriaceae</taxon>
        <taxon>Cyclobacterium</taxon>
    </lineage>
</organism>
<keyword evidence="6" id="KW-1185">Reference proteome</keyword>
<dbReference type="OrthoDB" id="86160at2"/>
<dbReference type="GO" id="GO:0046872">
    <property type="term" value="F:metal ion binding"/>
    <property type="evidence" value="ECO:0007669"/>
    <property type="project" value="UniProtKB-KW"/>
</dbReference>
<dbReference type="Gene3D" id="3.20.20.60">
    <property type="entry name" value="Phosphoenolpyruvate-binding domains"/>
    <property type="match status" value="1"/>
</dbReference>
<dbReference type="Pfam" id="PF03328">
    <property type="entry name" value="HpcH_HpaI"/>
    <property type="match status" value="1"/>
</dbReference>
<keyword evidence="3" id="KW-0456">Lyase</keyword>
<dbReference type="EMBL" id="CP012040">
    <property type="protein sequence ID" value="AKP52919.1"/>
    <property type="molecule type" value="Genomic_DNA"/>
</dbReference>